<evidence type="ECO:0000313" key="12">
    <source>
        <dbReference type="Proteomes" id="UP000245207"/>
    </source>
</evidence>
<dbReference type="InterPro" id="IPR044788">
    <property type="entry name" value="X8_dom_prot"/>
</dbReference>
<feature type="domain" description="X8" evidence="10">
    <location>
        <begin position="221"/>
        <end position="306"/>
    </location>
</feature>
<evidence type="ECO:0000256" key="8">
    <source>
        <dbReference type="ARBA" id="ARBA00023288"/>
    </source>
</evidence>
<keyword evidence="7" id="KW-0325">Glycoprotein</keyword>
<name>A0A2U1Q5I6_ARTAN</name>
<keyword evidence="12" id="KW-1185">Reference proteome</keyword>
<dbReference type="SMART" id="SM00768">
    <property type="entry name" value="X8"/>
    <property type="match status" value="1"/>
</dbReference>
<evidence type="ECO:0000256" key="5">
    <source>
        <dbReference type="ARBA" id="ARBA00023136"/>
    </source>
</evidence>
<gene>
    <name evidence="11" type="ORF">CTI12_AA067120</name>
</gene>
<keyword evidence="11" id="KW-0378">Hydrolase</keyword>
<dbReference type="Gene3D" id="1.20.58.1040">
    <property type="match status" value="1"/>
</dbReference>
<dbReference type="InterPro" id="IPR012946">
    <property type="entry name" value="X8"/>
</dbReference>
<comment type="caution">
    <text evidence="11">The sequence shown here is derived from an EMBL/GenBank/DDBJ whole genome shotgun (WGS) entry which is preliminary data.</text>
</comment>
<dbReference type="GO" id="GO:0009506">
    <property type="term" value="C:plasmodesma"/>
    <property type="evidence" value="ECO:0007669"/>
    <property type="project" value="UniProtKB-ARBA"/>
</dbReference>
<dbReference type="GO" id="GO:0016787">
    <property type="term" value="F:hydrolase activity"/>
    <property type="evidence" value="ECO:0007669"/>
    <property type="project" value="UniProtKB-KW"/>
</dbReference>
<feature type="chain" id="PRO_5015408859" evidence="9">
    <location>
        <begin position="21"/>
        <end position="309"/>
    </location>
</feature>
<evidence type="ECO:0000256" key="3">
    <source>
        <dbReference type="ARBA" id="ARBA00022622"/>
    </source>
</evidence>
<keyword evidence="5" id="KW-0472">Membrane</keyword>
<dbReference type="FunFam" id="1.20.58.1040:FF:000001">
    <property type="entry name" value="Glucan endo-1,3-beta-glucosidase 4"/>
    <property type="match status" value="1"/>
</dbReference>
<dbReference type="Gene3D" id="3.20.20.80">
    <property type="entry name" value="Glycosidases"/>
    <property type="match status" value="1"/>
</dbReference>
<evidence type="ECO:0000256" key="4">
    <source>
        <dbReference type="ARBA" id="ARBA00022729"/>
    </source>
</evidence>
<dbReference type="PANTHER" id="PTHR31044:SF140">
    <property type="entry name" value="EXPRESSED PROTEIN"/>
    <property type="match status" value="1"/>
</dbReference>
<evidence type="ECO:0000313" key="11">
    <source>
        <dbReference type="EMBL" id="PWA93280.1"/>
    </source>
</evidence>
<dbReference type="PANTHER" id="PTHR31044">
    <property type="entry name" value="BETA-1,3 GLUCANASE"/>
    <property type="match status" value="1"/>
</dbReference>
<keyword evidence="4 9" id="KW-0732">Signal</keyword>
<dbReference type="AlphaFoldDB" id="A0A2U1Q5I6"/>
<dbReference type="Pfam" id="PF07983">
    <property type="entry name" value="X8"/>
    <property type="match status" value="1"/>
</dbReference>
<dbReference type="OrthoDB" id="421038at2759"/>
<dbReference type="EMBL" id="PKPP01000398">
    <property type="protein sequence ID" value="PWA93280.1"/>
    <property type="molecule type" value="Genomic_DNA"/>
</dbReference>
<proteinExistence type="predicted"/>
<evidence type="ECO:0000256" key="6">
    <source>
        <dbReference type="ARBA" id="ARBA00023157"/>
    </source>
</evidence>
<protein>
    <submittedName>
        <fullName evidence="11">X8 domain, Glycoside hydrolase, catalytic domain protein</fullName>
    </submittedName>
</protein>
<feature type="signal peptide" evidence="9">
    <location>
        <begin position="1"/>
        <end position="20"/>
    </location>
</feature>
<evidence type="ECO:0000256" key="9">
    <source>
        <dbReference type="SAM" id="SignalP"/>
    </source>
</evidence>
<comment type="subcellular location">
    <subcellularLocation>
        <location evidence="1">Cell membrane</location>
        <topology evidence="1">Lipid-anchor</topology>
        <topology evidence="1">GPI-anchor</topology>
    </subcellularLocation>
</comment>
<evidence type="ECO:0000259" key="10">
    <source>
        <dbReference type="SMART" id="SM00768"/>
    </source>
</evidence>
<keyword evidence="3" id="KW-0336">GPI-anchor</keyword>
<organism evidence="11 12">
    <name type="scientific">Artemisia annua</name>
    <name type="common">Sweet wormwood</name>
    <dbReference type="NCBI Taxonomy" id="35608"/>
    <lineage>
        <taxon>Eukaryota</taxon>
        <taxon>Viridiplantae</taxon>
        <taxon>Streptophyta</taxon>
        <taxon>Embryophyta</taxon>
        <taxon>Tracheophyta</taxon>
        <taxon>Spermatophyta</taxon>
        <taxon>Magnoliopsida</taxon>
        <taxon>eudicotyledons</taxon>
        <taxon>Gunneridae</taxon>
        <taxon>Pentapetalae</taxon>
        <taxon>asterids</taxon>
        <taxon>campanulids</taxon>
        <taxon>Asterales</taxon>
        <taxon>Asteraceae</taxon>
        <taxon>Asteroideae</taxon>
        <taxon>Anthemideae</taxon>
        <taxon>Artemisiinae</taxon>
        <taxon>Artemisia</taxon>
    </lineage>
</organism>
<keyword evidence="2" id="KW-1003">Cell membrane</keyword>
<keyword evidence="8" id="KW-0449">Lipoprotein</keyword>
<evidence type="ECO:0000256" key="7">
    <source>
        <dbReference type="ARBA" id="ARBA00023180"/>
    </source>
</evidence>
<evidence type="ECO:0000256" key="2">
    <source>
        <dbReference type="ARBA" id="ARBA00022475"/>
    </source>
</evidence>
<dbReference type="GO" id="GO:0098552">
    <property type="term" value="C:side of membrane"/>
    <property type="evidence" value="ECO:0007669"/>
    <property type="project" value="UniProtKB-KW"/>
</dbReference>
<dbReference type="GO" id="GO:0005886">
    <property type="term" value="C:plasma membrane"/>
    <property type="evidence" value="ECO:0007669"/>
    <property type="project" value="UniProtKB-SubCell"/>
</dbReference>
<evidence type="ECO:0000256" key="1">
    <source>
        <dbReference type="ARBA" id="ARBA00004609"/>
    </source>
</evidence>
<reference evidence="11 12" key="1">
    <citation type="journal article" date="2018" name="Mol. Plant">
        <title>The genome of Artemisia annua provides insight into the evolution of Asteraceae family and artemisinin biosynthesis.</title>
        <authorList>
            <person name="Shen Q."/>
            <person name="Zhang L."/>
            <person name="Liao Z."/>
            <person name="Wang S."/>
            <person name="Yan T."/>
            <person name="Shi P."/>
            <person name="Liu M."/>
            <person name="Fu X."/>
            <person name="Pan Q."/>
            <person name="Wang Y."/>
            <person name="Lv Z."/>
            <person name="Lu X."/>
            <person name="Zhang F."/>
            <person name="Jiang W."/>
            <person name="Ma Y."/>
            <person name="Chen M."/>
            <person name="Hao X."/>
            <person name="Li L."/>
            <person name="Tang Y."/>
            <person name="Lv G."/>
            <person name="Zhou Y."/>
            <person name="Sun X."/>
            <person name="Brodelius P.E."/>
            <person name="Rose J.K.C."/>
            <person name="Tang K."/>
        </authorList>
    </citation>
    <scope>NUCLEOTIDE SEQUENCE [LARGE SCALE GENOMIC DNA]</scope>
    <source>
        <strain evidence="12">cv. Huhao1</strain>
        <tissue evidence="11">Leaf</tissue>
    </source>
</reference>
<sequence length="309" mass="33696">MSKMVILLAPLLFLFISAAGQELFQISTPKTQISHTLCVTVDHNNLNDVSTSILNAEKWLRTYVLSHYPLTNISTIVVSSNPLCDKNEQMFLLAKENIYHSLVRWGLDKKIKVSECFEPSYYTVKKTFTSFNNLRQTSRKLSFIERSSEVSYTVPSDAAASTPLPPLIGAFAPAVQPPAPYFGYHLPPCNPRQNPRRGRGGGAMAAPPVVMPAPPFGRENLWCVAKPSVPAETLQAAIDYACGVGGADCEAIAPSGSCYFPDSIVSHASYAFNSYWQKNKKNGGTCGFAGTAMLIGSDPSFLDCHFTLV</sequence>
<accession>A0A2U1Q5I6</accession>
<dbReference type="Proteomes" id="UP000245207">
    <property type="component" value="Unassembled WGS sequence"/>
</dbReference>
<keyword evidence="6" id="KW-1015">Disulfide bond</keyword>